<dbReference type="Gene3D" id="3.30.70.270">
    <property type="match status" value="1"/>
</dbReference>
<organism evidence="2 3">
    <name type="scientific">Dactylosporangium darangshiense</name>
    <dbReference type="NCBI Taxonomy" id="579108"/>
    <lineage>
        <taxon>Bacteria</taxon>
        <taxon>Bacillati</taxon>
        <taxon>Actinomycetota</taxon>
        <taxon>Actinomycetes</taxon>
        <taxon>Micromonosporales</taxon>
        <taxon>Micromonosporaceae</taxon>
        <taxon>Dactylosporangium</taxon>
    </lineage>
</organism>
<sequence>MADGAMTAQQLVELLAVVSSCDDEETAIHAAIERAAETLEAEVCGLLVGDVVVDAVGLPEGSPDYVMLAKVPRGRGSIDLPGLGPCGAGWAALGRADEGVLVLARVGDAFTVAEHNLIRGMAKVLGLTLRMLRTLEAERRRERLMRHLYDIQRLISRRAPLAEVLRATLAAVADVLATDAGDAELVLLDPDTPGQAMVIRGAASGPILWQRRTMTDDDLIVGAIGIDRVQERADAAGRRTLAAPVHEHGRTVGALAVALADGRRLGDPDREHLLSFAEHISLALTDARTAKDMEAARHDPLTGLPGRALFHERLRQRLAESRDPGTVALLFVDLDRFKAVNDTMGHAAGDALLAELSRRLQSVVRRSDLVGRLGGDEFVVVLCPASEHHANEVASRIIDELSRPVLLPAGMAEVGASIGIALNTSGDEEELIRNADMAMYEAKRAGRGRFVLSRSETADALRILTANPVHSAYRIGGKPVGG</sequence>
<protein>
    <recommendedName>
        <fullName evidence="1">GGDEF domain-containing protein</fullName>
    </recommendedName>
</protein>
<dbReference type="InterPro" id="IPR029016">
    <property type="entry name" value="GAF-like_dom_sf"/>
</dbReference>
<proteinExistence type="predicted"/>
<dbReference type="PROSITE" id="PS50887">
    <property type="entry name" value="GGDEF"/>
    <property type="match status" value="1"/>
</dbReference>
<dbReference type="SMART" id="SM00267">
    <property type="entry name" value="GGDEF"/>
    <property type="match status" value="1"/>
</dbReference>
<dbReference type="SUPFAM" id="SSF55073">
    <property type="entry name" value="Nucleotide cyclase"/>
    <property type="match status" value="1"/>
</dbReference>
<dbReference type="SUPFAM" id="SSF55781">
    <property type="entry name" value="GAF domain-like"/>
    <property type="match status" value="1"/>
</dbReference>
<dbReference type="InterPro" id="IPR052163">
    <property type="entry name" value="DGC-Regulatory_Protein"/>
</dbReference>
<dbReference type="EMBL" id="BAABAT010000064">
    <property type="protein sequence ID" value="GAA4263247.1"/>
    <property type="molecule type" value="Genomic_DNA"/>
</dbReference>
<feature type="domain" description="GGDEF" evidence="1">
    <location>
        <begin position="325"/>
        <end position="455"/>
    </location>
</feature>
<dbReference type="InterPro" id="IPR029787">
    <property type="entry name" value="Nucleotide_cyclase"/>
</dbReference>
<name>A0ABP8DTQ9_9ACTN</name>
<dbReference type="PANTHER" id="PTHR46663:SF2">
    <property type="entry name" value="GGDEF DOMAIN-CONTAINING PROTEIN"/>
    <property type="match status" value="1"/>
</dbReference>
<dbReference type="NCBIfam" id="TIGR00254">
    <property type="entry name" value="GGDEF"/>
    <property type="match status" value="1"/>
</dbReference>
<dbReference type="InterPro" id="IPR043128">
    <property type="entry name" value="Rev_trsase/Diguanyl_cyclase"/>
</dbReference>
<dbReference type="PANTHER" id="PTHR46663">
    <property type="entry name" value="DIGUANYLATE CYCLASE DGCT-RELATED"/>
    <property type="match status" value="1"/>
</dbReference>
<keyword evidence="3" id="KW-1185">Reference proteome</keyword>
<dbReference type="CDD" id="cd01949">
    <property type="entry name" value="GGDEF"/>
    <property type="match status" value="1"/>
</dbReference>
<dbReference type="InterPro" id="IPR000160">
    <property type="entry name" value="GGDEF_dom"/>
</dbReference>
<gene>
    <name evidence="2" type="ORF">GCM10022255_106070</name>
</gene>
<evidence type="ECO:0000259" key="1">
    <source>
        <dbReference type="PROSITE" id="PS50887"/>
    </source>
</evidence>
<dbReference type="Gene3D" id="3.30.450.40">
    <property type="match status" value="1"/>
</dbReference>
<evidence type="ECO:0000313" key="3">
    <source>
        <dbReference type="Proteomes" id="UP001500620"/>
    </source>
</evidence>
<dbReference type="Pfam" id="PF00990">
    <property type="entry name" value="GGDEF"/>
    <property type="match status" value="1"/>
</dbReference>
<dbReference type="Proteomes" id="UP001500620">
    <property type="component" value="Unassembled WGS sequence"/>
</dbReference>
<evidence type="ECO:0000313" key="2">
    <source>
        <dbReference type="EMBL" id="GAA4263247.1"/>
    </source>
</evidence>
<reference evidence="3" key="1">
    <citation type="journal article" date="2019" name="Int. J. Syst. Evol. Microbiol.">
        <title>The Global Catalogue of Microorganisms (GCM) 10K type strain sequencing project: providing services to taxonomists for standard genome sequencing and annotation.</title>
        <authorList>
            <consortium name="The Broad Institute Genomics Platform"/>
            <consortium name="The Broad Institute Genome Sequencing Center for Infectious Disease"/>
            <person name="Wu L."/>
            <person name="Ma J."/>
        </authorList>
    </citation>
    <scope>NUCLEOTIDE SEQUENCE [LARGE SCALE GENOMIC DNA]</scope>
    <source>
        <strain evidence="3">JCM 17441</strain>
    </source>
</reference>
<comment type="caution">
    <text evidence="2">The sequence shown here is derived from an EMBL/GenBank/DDBJ whole genome shotgun (WGS) entry which is preliminary data.</text>
</comment>
<accession>A0ABP8DTQ9</accession>